<gene>
    <name evidence="2" type="ORF">LPB072_06485</name>
</gene>
<feature type="chain" id="PRO_5009110705" description="DUF4148 domain-containing protein" evidence="1">
    <location>
        <begin position="36"/>
        <end position="188"/>
    </location>
</feature>
<keyword evidence="1" id="KW-0732">Signal</keyword>
<dbReference type="Pfam" id="PF13663">
    <property type="entry name" value="DUF4148"/>
    <property type="match status" value="3"/>
</dbReference>
<evidence type="ECO:0000313" key="2">
    <source>
        <dbReference type="EMBL" id="AOW12545.1"/>
    </source>
</evidence>
<protein>
    <recommendedName>
        <fullName evidence="4">DUF4148 domain-containing protein</fullName>
    </recommendedName>
</protein>
<evidence type="ECO:0000313" key="3">
    <source>
        <dbReference type="Proteomes" id="UP000185680"/>
    </source>
</evidence>
<sequence>MKGFDQPLKETPMKNARIAMLALSMTAAATGSALASDTTAKTREQVRAEFFEAQQEGTLIANSETGTTFRQMYPGRYPAATASNTTRAQVRAELVEAHQQGTQIANARSGATYRDLYPNQYPTDMASTVTREQVRAELIQAQRNGTLIANGQSGATYRDLFPSRYPTMNDAGAAMLGLAPLPNATRMN</sequence>
<proteinExistence type="predicted"/>
<dbReference type="Proteomes" id="UP000185680">
    <property type="component" value="Chromosome"/>
</dbReference>
<dbReference type="STRING" id="1763535.LPB072_06485"/>
<accession>A0A1D8NTW3</accession>
<evidence type="ECO:0000256" key="1">
    <source>
        <dbReference type="SAM" id="SignalP"/>
    </source>
</evidence>
<evidence type="ECO:0008006" key="4">
    <source>
        <dbReference type="Google" id="ProtNLM"/>
    </source>
</evidence>
<organism evidence="2 3">
    <name type="scientific">Hydrogenophaga crassostreae</name>
    <dbReference type="NCBI Taxonomy" id="1763535"/>
    <lineage>
        <taxon>Bacteria</taxon>
        <taxon>Pseudomonadati</taxon>
        <taxon>Pseudomonadota</taxon>
        <taxon>Betaproteobacteria</taxon>
        <taxon>Burkholderiales</taxon>
        <taxon>Comamonadaceae</taxon>
        <taxon>Hydrogenophaga</taxon>
    </lineage>
</organism>
<dbReference type="EMBL" id="CP017476">
    <property type="protein sequence ID" value="AOW12545.1"/>
    <property type="molecule type" value="Genomic_DNA"/>
</dbReference>
<feature type="signal peptide" evidence="1">
    <location>
        <begin position="1"/>
        <end position="35"/>
    </location>
</feature>
<reference evidence="2 3" key="1">
    <citation type="submission" date="2016-10" db="EMBL/GenBank/DDBJ databases">
        <title>Hydorgenophaga sp. LPB0072 isolated from gastropod.</title>
        <authorList>
            <person name="Kim E."/>
            <person name="Yi H."/>
        </authorList>
    </citation>
    <scope>NUCLEOTIDE SEQUENCE [LARGE SCALE GENOMIC DNA]</scope>
    <source>
        <strain evidence="2 3">LPB0072</strain>
    </source>
</reference>
<dbReference type="KEGG" id="hyl:LPB072_06485"/>
<dbReference type="AlphaFoldDB" id="A0A1D8NTW3"/>
<name>A0A1D8NTW3_9BURK</name>
<dbReference type="InterPro" id="IPR025421">
    <property type="entry name" value="DUF4148"/>
</dbReference>